<dbReference type="EMBL" id="OB662930">
    <property type="protein sequence ID" value="CAD7230757.1"/>
    <property type="molecule type" value="Genomic_DNA"/>
</dbReference>
<dbReference type="PANTHER" id="PTHR12236:SF79">
    <property type="entry name" value="CUTICULAR PROTEIN 50CB-RELATED"/>
    <property type="match status" value="1"/>
</dbReference>
<sequence>MYRRYLTTLDQKEDENNTSSPLPCRGKCEAVIALALVAVAAAQYKPAYQPAYQEPSYGGYKEPAYGGYKKPAYGGYKEEKYEPANYNFAYAVKDDYTYADFGQQEYRDGYNTQGVYYVVLPDGRKQTVQYKADEYGYNADVQYEGEPKYDSYKPGYKADPYKADPYKASPSYHAPSYKAPAYKASPSYHTPTYKAAPSYSAPLYKAPSYGAPAYKAPAY</sequence>
<protein>
    <submittedName>
        <fullName evidence="1">Uncharacterized protein</fullName>
    </submittedName>
</protein>
<reference evidence="1" key="1">
    <citation type="submission" date="2020-11" db="EMBL/GenBank/DDBJ databases">
        <authorList>
            <person name="Tran Van P."/>
        </authorList>
    </citation>
    <scope>NUCLEOTIDE SEQUENCE</scope>
</reference>
<dbReference type="InterPro" id="IPR051217">
    <property type="entry name" value="Insect_Cuticle_Struc_Prot"/>
</dbReference>
<dbReference type="PANTHER" id="PTHR12236">
    <property type="entry name" value="STRUCTURAL CONTITUENT OF CUTICLE"/>
    <property type="match status" value="1"/>
</dbReference>
<dbReference type="InterPro" id="IPR031311">
    <property type="entry name" value="CHIT_BIND_RR_consensus"/>
</dbReference>
<dbReference type="AlphaFoldDB" id="A0A7R8WLC7"/>
<dbReference type="PRINTS" id="PR00947">
    <property type="entry name" value="CUTICLE"/>
</dbReference>
<dbReference type="PROSITE" id="PS51155">
    <property type="entry name" value="CHIT_BIND_RR_2"/>
    <property type="match status" value="1"/>
</dbReference>
<gene>
    <name evidence="1" type="ORF">CTOB1V02_LOCUS8613</name>
</gene>
<dbReference type="GO" id="GO:0005615">
    <property type="term" value="C:extracellular space"/>
    <property type="evidence" value="ECO:0007669"/>
    <property type="project" value="TreeGrafter"/>
</dbReference>
<dbReference type="InterPro" id="IPR000618">
    <property type="entry name" value="Insect_cuticle"/>
</dbReference>
<dbReference type="GO" id="GO:0042302">
    <property type="term" value="F:structural constituent of cuticle"/>
    <property type="evidence" value="ECO:0007669"/>
    <property type="project" value="UniProtKB-UniRule"/>
</dbReference>
<dbReference type="Pfam" id="PF00379">
    <property type="entry name" value="Chitin_bind_4"/>
    <property type="match status" value="1"/>
</dbReference>
<dbReference type="PROSITE" id="PS00233">
    <property type="entry name" value="CHIT_BIND_RR_1"/>
    <property type="match status" value="1"/>
</dbReference>
<accession>A0A7R8WLC7</accession>
<proteinExistence type="predicted"/>
<dbReference type="GO" id="GO:0031012">
    <property type="term" value="C:extracellular matrix"/>
    <property type="evidence" value="ECO:0007669"/>
    <property type="project" value="TreeGrafter"/>
</dbReference>
<organism evidence="1">
    <name type="scientific">Cyprideis torosa</name>
    <dbReference type="NCBI Taxonomy" id="163714"/>
    <lineage>
        <taxon>Eukaryota</taxon>
        <taxon>Metazoa</taxon>
        <taxon>Ecdysozoa</taxon>
        <taxon>Arthropoda</taxon>
        <taxon>Crustacea</taxon>
        <taxon>Oligostraca</taxon>
        <taxon>Ostracoda</taxon>
        <taxon>Podocopa</taxon>
        <taxon>Podocopida</taxon>
        <taxon>Cytherocopina</taxon>
        <taxon>Cytheroidea</taxon>
        <taxon>Cytherideidae</taxon>
        <taxon>Cyprideis</taxon>
    </lineage>
</organism>
<dbReference type="OrthoDB" id="6630425at2759"/>
<evidence type="ECO:0000313" key="1">
    <source>
        <dbReference type="EMBL" id="CAD7230757.1"/>
    </source>
</evidence>
<name>A0A7R8WLC7_9CRUS</name>